<protein>
    <recommendedName>
        <fullName evidence="3">Pbp/gobp family</fullName>
    </recommendedName>
</protein>
<feature type="signal peptide" evidence="1">
    <location>
        <begin position="1"/>
        <end position="19"/>
    </location>
</feature>
<evidence type="ECO:0008006" key="3">
    <source>
        <dbReference type="Google" id="ProtNLM"/>
    </source>
</evidence>
<evidence type="ECO:0000313" key="2">
    <source>
        <dbReference type="EMBL" id="BAI53116.1"/>
    </source>
</evidence>
<evidence type="ECO:0000256" key="1">
    <source>
        <dbReference type="SAM" id="SignalP"/>
    </source>
</evidence>
<proteinExistence type="evidence at transcript level"/>
<dbReference type="CDD" id="cd23992">
    <property type="entry name" value="PBP_GOBP"/>
    <property type="match status" value="1"/>
</dbReference>
<dbReference type="Gene3D" id="1.10.238.20">
    <property type="entry name" value="Pheromone/general odorant binding protein domain"/>
    <property type="match status" value="1"/>
</dbReference>
<dbReference type="InterPro" id="IPR036728">
    <property type="entry name" value="PBP_GOBP_sf"/>
</dbReference>
<dbReference type="SMART" id="SM00708">
    <property type="entry name" value="PhBP"/>
    <property type="match status" value="1"/>
</dbReference>
<dbReference type="GO" id="GO:0005549">
    <property type="term" value="F:odorant binding"/>
    <property type="evidence" value="ECO:0007669"/>
    <property type="project" value="InterPro"/>
</dbReference>
<organism evidence="2">
    <name type="scientific">Triatoma dimidiata</name>
    <name type="common">Kissing bug</name>
    <name type="synonym">Meccus dimidiatus</name>
    <dbReference type="NCBI Taxonomy" id="72491"/>
    <lineage>
        <taxon>Eukaryota</taxon>
        <taxon>Metazoa</taxon>
        <taxon>Ecdysozoa</taxon>
        <taxon>Arthropoda</taxon>
        <taxon>Hexapoda</taxon>
        <taxon>Insecta</taxon>
        <taxon>Pterygota</taxon>
        <taxon>Neoptera</taxon>
        <taxon>Paraneoptera</taxon>
        <taxon>Hemiptera</taxon>
        <taxon>Heteroptera</taxon>
        <taxon>Panheteroptera</taxon>
        <taxon>Cimicomorpha</taxon>
        <taxon>Reduviidae</taxon>
        <taxon>Triatominae</taxon>
        <taxon>Triatoma</taxon>
    </lineage>
</organism>
<name>D1MXA9_TRIDM</name>
<dbReference type="Pfam" id="PF01395">
    <property type="entry name" value="PBP_GOBP"/>
    <property type="match status" value="1"/>
</dbReference>
<accession>D1MXA9</accession>
<keyword evidence="1" id="KW-0732">Signal</keyword>
<dbReference type="AlphaFoldDB" id="D1MXA9"/>
<dbReference type="InterPro" id="IPR006170">
    <property type="entry name" value="PBP/GOBP"/>
</dbReference>
<feature type="chain" id="PRO_5003025395" description="Pbp/gobp family" evidence="1">
    <location>
        <begin position="20"/>
        <end position="135"/>
    </location>
</feature>
<dbReference type="EMBL" id="AB507723">
    <property type="protein sequence ID" value="BAI53116.1"/>
    <property type="molecule type" value="mRNA"/>
</dbReference>
<sequence length="135" mass="15050">MRIVTVIAVVCYLFVVNNCLTTPSSPGTASLEVLKKCSSENNVQPLIADKLVKHTQAVSNKNEKCLLSCFLEGMEFYVNGEIKTDKILQYLKTSLSDEKYKNFEGTFKTCVSKVNKTDECKLANEVHSCVDVEQS</sequence>
<dbReference type="SUPFAM" id="SSF47565">
    <property type="entry name" value="Insect pheromone/odorant-binding proteins"/>
    <property type="match status" value="1"/>
</dbReference>
<reference evidence="2" key="1">
    <citation type="submission" date="2009-06" db="EMBL/GenBank/DDBJ databases">
        <title>Transcriptome analysis of salivary glands of the blood-sucking bug, Triatoma dimidiata, a vector of Chagas disease.</title>
        <authorList>
            <person name="Kato H."/>
            <person name="Jochim R.C."/>
            <person name="Sakoda R."/>
            <person name="Iwata H."/>
            <person name="Gomez E.A."/>
            <person name="Valenzuela J.G."/>
            <person name="Hashiguchi Y."/>
        </authorList>
    </citation>
    <scope>NUCLEOTIDE SEQUENCE</scope>
    <source>
        <tissue evidence="2">Salivary gland</tissue>
    </source>
</reference>